<evidence type="ECO:0000256" key="2">
    <source>
        <dbReference type="ARBA" id="ARBA00022748"/>
    </source>
</evidence>
<dbReference type="CDD" id="cd02966">
    <property type="entry name" value="TlpA_like_family"/>
    <property type="match status" value="1"/>
</dbReference>
<accession>A0A0R0D4U4</accession>
<dbReference type="PROSITE" id="PS51352">
    <property type="entry name" value="THIOREDOXIN_2"/>
    <property type="match status" value="1"/>
</dbReference>
<evidence type="ECO:0000259" key="7">
    <source>
        <dbReference type="PROSITE" id="PS51352"/>
    </source>
</evidence>
<evidence type="ECO:0000313" key="8">
    <source>
        <dbReference type="EMBL" id="KRG77209.1"/>
    </source>
</evidence>
<dbReference type="PANTHER" id="PTHR42852">
    <property type="entry name" value="THIOL:DISULFIDE INTERCHANGE PROTEIN DSBE"/>
    <property type="match status" value="1"/>
</dbReference>
<proteinExistence type="predicted"/>
<dbReference type="PANTHER" id="PTHR42852:SF6">
    <property type="entry name" value="THIOL:DISULFIDE INTERCHANGE PROTEIN DSBE"/>
    <property type="match status" value="1"/>
</dbReference>
<dbReference type="InterPro" id="IPR036249">
    <property type="entry name" value="Thioredoxin-like_sf"/>
</dbReference>
<evidence type="ECO:0000256" key="3">
    <source>
        <dbReference type="ARBA" id="ARBA00023157"/>
    </source>
</evidence>
<dbReference type="AlphaFoldDB" id="A0A0R0D4U4"/>
<dbReference type="Gene3D" id="3.40.30.10">
    <property type="entry name" value="Glutaredoxin"/>
    <property type="match status" value="1"/>
</dbReference>
<evidence type="ECO:0000256" key="6">
    <source>
        <dbReference type="SAM" id="SignalP"/>
    </source>
</evidence>
<dbReference type="STRING" id="336566.ABB30_08190"/>
<feature type="region of interest" description="Disordered" evidence="5">
    <location>
        <begin position="25"/>
        <end position="44"/>
    </location>
</feature>
<evidence type="ECO:0000256" key="4">
    <source>
        <dbReference type="ARBA" id="ARBA00023284"/>
    </source>
</evidence>
<evidence type="ECO:0000313" key="9">
    <source>
        <dbReference type="Proteomes" id="UP000050956"/>
    </source>
</evidence>
<dbReference type="GO" id="GO:0016209">
    <property type="term" value="F:antioxidant activity"/>
    <property type="evidence" value="ECO:0007669"/>
    <property type="project" value="InterPro"/>
</dbReference>
<evidence type="ECO:0000256" key="5">
    <source>
        <dbReference type="SAM" id="MobiDB-lite"/>
    </source>
</evidence>
<dbReference type="SUPFAM" id="SSF52833">
    <property type="entry name" value="Thioredoxin-like"/>
    <property type="match status" value="1"/>
</dbReference>
<dbReference type="InterPro" id="IPR013766">
    <property type="entry name" value="Thioredoxin_domain"/>
</dbReference>
<keyword evidence="3" id="KW-1015">Disulfide bond</keyword>
<protein>
    <submittedName>
        <fullName evidence="8">Thioredoxin</fullName>
    </submittedName>
</protein>
<dbReference type="PROSITE" id="PS51257">
    <property type="entry name" value="PROKAR_LIPOPROTEIN"/>
    <property type="match status" value="1"/>
</dbReference>
<dbReference type="GO" id="GO:0016491">
    <property type="term" value="F:oxidoreductase activity"/>
    <property type="evidence" value="ECO:0007669"/>
    <property type="project" value="InterPro"/>
</dbReference>
<keyword evidence="2" id="KW-0201">Cytochrome c-type biogenesis</keyword>
<feature type="signal peptide" evidence="6">
    <location>
        <begin position="1"/>
        <end position="25"/>
    </location>
</feature>
<feature type="domain" description="Thioredoxin" evidence="7">
    <location>
        <begin position="33"/>
        <end position="186"/>
    </location>
</feature>
<reference evidence="8 9" key="1">
    <citation type="submission" date="2015-05" db="EMBL/GenBank/DDBJ databases">
        <title>Genome sequencing and analysis of members of genus Stenotrophomonas.</title>
        <authorList>
            <person name="Patil P.P."/>
            <person name="Midha S."/>
            <person name="Patil P.B."/>
        </authorList>
    </citation>
    <scope>NUCLEOTIDE SEQUENCE [LARGE SCALE GENOMIC DNA]</scope>
    <source>
        <strain evidence="8 9">DSM 24757</strain>
    </source>
</reference>
<dbReference type="PATRIC" id="fig|336566.3.peg.979"/>
<dbReference type="InterPro" id="IPR000866">
    <property type="entry name" value="AhpC/TSA"/>
</dbReference>
<evidence type="ECO:0000256" key="1">
    <source>
        <dbReference type="ARBA" id="ARBA00004196"/>
    </source>
</evidence>
<dbReference type="GO" id="GO:0017004">
    <property type="term" value="P:cytochrome complex assembly"/>
    <property type="evidence" value="ECO:0007669"/>
    <property type="project" value="UniProtKB-KW"/>
</dbReference>
<dbReference type="InterPro" id="IPR050553">
    <property type="entry name" value="Thioredoxin_ResA/DsbE_sf"/>
</dbReference>
<dbReference type="EMBL" id="LDJM01000019">
    <property type="protein sequence ID" value="KRG77209.1"/>
    <property type="molecule type" value="Genomic_DNA"/>
</dbReference>
<organism evidence="8 9">
    <name type="scientific">Stenotrophomonas ginsengisoli</name>
    <dbReference type="NCBI Taxonomy" id="336566"/>
    <lineage>
        <taxon>Bacteria</taxon>
        <taxon>Pseudomonadati</taxon>
        <taxon>Pseudomonadota</taxon>
        <taxon>Gammaproteobacteria</taxon>
        <taxon>Lysobacterales</taxon>
        <taxon>Lysobacteraceae</taxon>
        <taxon>Stenotrophomonas</taxon>
    </lineage>
</organism>
<dbReference type="GO" id="GO:0030313">
    <property type="term" value="C:cell envelope"/>
    <property type="evidence" value="ECO:0007669"/>
    <property type="project" value="UniProtKB-SubCell"/>
</dbReference>
<name>A0A0R0D4U4_9GAMM</name>
<feature type="chain" id="PRO_5006395094" evidence="6">
    <location>
        <begin position="26"/>
        <end position="188"/>
    </location>
</feature>
<sequence>MNKLIPFVALAALGLAGCNPGTAPAPNAAADTAPAQQAAPAASAEPVQVQTVDFPSLDLPTVDGGRYVLAEQRGKWVVVNFWATWCAPCIKEMPELSAMHSMRSNVAVVGLAYEDTSAEQLRSFLQQRPVTYPIVIADPYDPPADFATPRGLPMTYLIDPSGKVVHPFLGPVTAAQIEEKITELGGTP</sequence>
<keyword evidence="4" id="KW-0676">Redox-active center</keyword>
<dbReference type="Proteomes" id="UP000050956">
    <property type="component" value="Unassembled WGS sequence"/>
</dbReference>
<dbReference type="Pfam" id="PF00578">
    <property type="entry name" value="AhpC-TSA"/>
    <property type="match status" value="1"/>
</dbReference>
<comment type="caution">
    <text evidence="8">The sequence shown here is derived from an EMBL/GenBank/DDBJ whole genome shotgun (WGS) entry which is preliminary data.</text>
</comment>
<comment type="subcellular location">
    <subcellularLocation>
        <location evidence="1">Cell envelope</location>
    </subcellularLocation>
</comment>
<gene>
    <name evidence="8" type="ORF">ABB30_08190</name>
</gene>
<keyword evidence="6" id="KW-0732">Signal</keyword>
<keyword evidence="9" id="KW-1185">Reference proteome</keyword>
<dbReference type="OrthoDB" id="9796554at2"/>
<dbReference type="RefSeq" id="WP_057637817.1">
    <property type="nucleotide sequence ID" value="NZ_LDJM01000019.1"/>
</dbReference>